<dbReference type="Gene3D" id="1.25.40.10">
    <property type="entry name" value="Tetratricopeptide repeat domain"/>
    <property type="match status" value="1"/>
</dbReference>
<dbReference type="Proteomes" id="UP001295684">
    <property type="component" value="Unassembled WGS sequence"/>
</dbReference>
<gene>
    <name evidence="2" type="ORF">ECRASSUSDP1_LOCUS327</name>
</gene>
<sequence length="638" mass="73853">MRLNAVIQETEEAHGVQNILKRLLALNKSAMMKLKYQKYRSCLEILEEAKGVVVTLARNKTISKTKKFCSVASITYNNLGCYYQKKNQNTQSIRFYQKSLGYSKHIEGDEINLSSTYLNICSLFSQMGDHEEAYKHGRVSLRLLPIAYRKCKEQMEDKQREPEERYKDPAFDNLLMTMVIAYYNVATECEFLGNYQEALKHFIRGYEWGSKSFGKDDELVRKIKKCIFQIKKRIYKPNEQCQPSSASTKFTLKSKPSIGQILRSNMKKSKVLKKLKPRAFSEKKNEENSLKRNQPGNEVLSMYNSSEITDGFTANSAKNSSISQKLRYSQIYQRNHENNENEMYSPDGRKSSKSRISRKNLTKNTNPFRPLGQIEVSSFGGEAQDKTRNNSRHNQDESYLPAVPILSMYDSKILSTSMKMETKKGEIQQKSPDNLRKSMKHRLFSPKLKKRSPNQKIKPFKKRSKRYAPIRPNIEVFVQARGANKSLESIHEESKHDSVVALSSTQEKYFKTRQRYKSKVTMKRRNKAQSKSSFFDYNLSKDMNLTQEGMRRRNRCNEIEGIKSRVNNISKCKRSPTSKEIQDFELYSCGVNTTDLRNQGKDKIGSSLDSIDLVQPTISLPSHVRVRQVGAKIEKNFQ</sequence>
<dbReference type="SMART" id="SM00028">
    <property type="entry name" value="TPR"/>
    <property type="match status" value="3"/>
</dbReference>
<dbReference type="InterPro" id="IPR011990">
    <property type="entry name" value="TPR-like_helical_dom_sf"/>
</dbReference>
<dbReference type="AlphaFoldDB" id="A0AAD1X516"/>
<feature type="compositionally biased region" description="Basic residues" evidence="1">
    <location>
        <begin position="351"/>
        <end position="361"/>
    </location>
</feature>
<dbReference type="SUPFAM" id="SSF48452">
    <property type="entry name" value="TPR-like"/>
    <property type="match status" value="1"/>
</dbReference>
<reference evidence="2" key="1">
    <citation type="submission" date="2023-07" db="EMBL/GenBank/DDBJ databases">
        <authorList>
            <consortium name="AG Swart"/>
            <person name="Singh M."/>
            <person name="Singh A."/>
            <person name="Seah K."/>
            <person name="Emmerich C."/>
        </authorList>
    </citation>
    <scope>NUCLEOTIDE SEQUENCE</scope>
    <source>
        <strain evidence="2">DP1</strain>
    </source>
</reference>
<dbReference type="InterPro" id="IPR019734">
    <property type="entry name" value="TPR_rpt"/>
</dbReference>
<comment type="caution">
    <text evidence="2">The sequence shown here is derived from an EMBL/GenBank/DDBJ whole genome shotgun (WGS) entry which is preliminary data.</text>
</comment>
<protein>
    <submittedName>
        <fullName evidence="2">Uncharacterized protein</fullName>
    </submittedName>
</protein>
<evidence type="ECO:0000256" key="1">
    <source>
        <dbReference type="SAM" id="MobiDB-lite"/>
    </source>
</evidence>
<dbReference type="EMBL" id="CAMPGE010000303">
    <property type="protein sequence ID" value="CAI2359042.1"/>
    <property type="molecule type" value="Genomic_DNA"/>
</dbReference>
<organism evidence="2 3">
    <name type="scientific">Euplotes crassus</name>
    <dbReference type="NCBI Taxonomy" id="5936"/>
    <lineage>
        <taxon>Eukaryota</taxon>
        <taxon>Sar</taxon>
        <taxon>Alveolata</taxon>
        <taxon>Ciliophora</taxon>
        <taxon>Intramacronucleata</taxon>
        <taxon>Spirotrichea</taxon>
        <taxon>Hypotrichia</taxon>
        <taxon>Euplotida</taxon>
        <taxon>Euplotidae</taxon>
        <taxon>Moneuplotes</taxon>
    </lineage>
</organism>
<accession>A0AAD1X516</accession>
<feature type="region of interest" description="Disordered" evidence="1">
    <location>
        <begin position="275"/>
        <end position="299"/>
    </location>
</feature>
<evidence type="ECO:0000313" key="3">
    <source>
        <dbReference type="Proteomes" id="UP001295684"/>
    </source>
</evidence>
<dbReference type="Pfam" id="PF13181">
    <property type="entry name" value="TPR_8"/>
    <property type="match status" value="1"/>
</dbReference>
<keyword evidence="3" id="KW-1185">Reference proteome</keyword>
<feature type="compositionally biased region" description="Basic and acidic residues" evidence="1">
    <location>
        <begin position="279"/>
        <end position="290"/>
    </location>
</feature>
<name>A0AAD1X516_EUPCR</name>
<feature type="region of interest" description="Disordered" evidence="1">
    <location>
        <begin position="335"/>
        <end position="373"/>
    </location>
</feature>
<proteinExistence type="predicted"/>
<evidence type="ECO:0000313" key="2">
    <source>
        <dbReference type="EMBL" id="CAI2359042.1"/>
    </source>
</evidence>